<evidence type="ECO:0000313" key="4">
    <source>
        <dbReference type="Proteomes" id="UP000032874"/>
    </source>
</evidence>
<protein>
    <submittedName>
        <fullName evidence="3">ABC transporter substrate-binding protein</fullName>
    </submittedName>
</protein>
<evidence type="ECO:0000259" key="2">
    <source>
        <dbReference type="PROSITE" id="PS50983"/>
    </source>
</evidence>
<dbReference type="EMBL" id="JQHM01000013">
    <property type="protein sequence ID" value="KFX02628.1"/>
    <property type="molecule type" value="Genomic_DNA"/>
</dbReference>
<keyword evidence="1" id="KW-0732">Signal</keyword>
<dbReference type="Proteomes" id="UP000032874">
    <property type="component" value="Unassembled WGS sequence"/>
</dbReference>
<dbReference type="Pfam" id="PF01497">
    <property type="entry name" value="Peripla_BP_2"/>
    <property type="match status" value="1"/>
</dbReference>
<name>A0A093U2Z3_9GAMM</name>
<organism evidence="3 4">
    <name type="scientific">Pectobacterium betavasculorum</name>
    <dbReference type="NCBI Taxonomy" id="55207"/>
    <lineage>
        <taxon>Bacteria</taxon>
        <taxon>Pseudomonadati</taxon>
        <taxon>Pseudomonadota</taxon>
        <taxon>Gammaproteobacteria</taxon>
        <taxon>Enterobacterales</taxon>
        <taxon>Pectobacteriaceae</taxon>
        <taxon>Pectobacterium</taxon>
    </lineage>
</organism>
<dbReference type="PROSITE" id="PS50983">
    <property type="entry name" value="FE_B12_PBP"/>
    <property type="match status" value="1"/>
</dbReference>
<comment type="caution">
    <text evidence="3">The sequence shown here is derived from an EMBL/GenBank/DDBJ whole genome shotgun (WGS) entry which is preliminary data.</text>
</comment>
<reference evidence="3 4" key="1">
    <citation type="submission" date="2014-08" db="EMBL/GenBank/DDBJ databases">
        <title>Genome sequences of NCPPB Pectobacterium isolates.</title>
        <authorList>
            <person name="Glover R.H."/>
            <person name="Sapp M."/>
            <person name="Elphinstone J."/>
        </authorList>
    </citation>
    <scope>NUCLEOTIDE SEQUENCE [LARGE SCALE GENOMIC DNA]</scope>
    <source>
        <strain evidence="3 4">NCPPB 2795</strain>
    </source>
</reference>
<dbReference type="InterPro" id="IPR050902">
    <property type="entry name" value="ABC_Transporter_SBP"/>
</dbReference>
<dbReference type="RefSeq" id="WP_039325469.1">
    <property type="nucleotide sequence ID" value="NZ_JQHM01000013.1"/>
</dbReference>
<dbReference type="AlphaFoldDB" id="A0A093U2Z3"/>
<sequence length="374" mass="41231">MLKKTFMSLLVAITLPASFSTYATEYPVTITDIDGRNVKINQEPKRIVVQDGRDIMTLALLDRDNPFKRLVAWNNIPKKSDTATWNVLKTQWPEADKILDMGFGDKGEVELESVLSKQPDLMVAQLRAKPSLTESGVLAKLSALNIPVVFIDSEVNPAKNTASSIDLLGTVLNQEDNAKAYSEFYRQHLTAIQQKTATLPKKANVFVEAWAGRSDSCCFSHAHNGWGGMVEAIGANNIGSALLPGANGDVSLEKLISMKPDVYIMTGAKRNSPSSKTLPLGYNANKADIAASAEKLISRQGVSQIPAVVQKHVVGIYHPFYNHPYNIVGMEYLAKAIYPQLFTSLNPDDTYRHIIQNFTSLPDSEFIFAWKQGE</sequence>
<dbReference type="STRING" id="55207.KP22_18135"/>
<proteinExistence type="predicted"/>
<gene>
    <name evidence="3" type="ORF">KP22_18135</name>
</gene>
<accession>A0A093U2Z3</accession>
<dbReference type="PANTHER" id="PTHR30535">
    <property type="entry name" value="VITAMIN B12-BINDING PROTEIN"/>
    <property type="match status" value="1"/>
</dbReference>
<evidence type="ECO:0000313" key="3">
    <source>
        <dbReference type="EMBL" id="KFX02628.1"/>
    </source>
</evidence>
<feature type="signal peptide" evidence="1">
    <location>
        <begin position="1"/>
        <end position="23"/>
    </location>
</feature>
<dbReference type="Gene3D" id="3.40.50.1980">
    <property type="entry name" value="Nitrogenase molybdenum iron protein domain"/>
    <property type="match status" value="2"/>
</dbReference>
<dbReference type="eggNOG" id="COG0614">
    <property type="taxonomic scope" value="Bacteria"/>
</dbReference>
<dbReference type="InterPro" id="IPR002491">
    <property type="entry name" value="ABC_transptr_periplasmic_BD"/>
</dbReference>
<dbReference type="SUPFAM" id="SSF53807">
    <property type="entry name" value="Helical backbone' metal receptor"/>
    <property type="match status" value="1"/>
</dbReference>
<dbReference type="PANTHER" id="PTHR30535:SF34">
    <property type="entry name" value="MOLYBDATE-BINDING PROTEIN MOLA"/>
    <property type="match status" value="1"/>
</dbReference>
<feature type="domain" description="Fe/B12 periplasmic-binding" evidence="2">
    <location>
        <begin position="46"/>
        <end position="345"/>
    </location>
</feature>
<evidence type="ECO:0000256" key="1">
    <source>
        <dbReference type="SAM" id="SignalP"/>
    </source>
</evidence>
<feature type="chain" id="PRO_5001892113" evidence="1">
    <location>
        <begin position="24"/>
        <end position="374"/>
    </location>
</feature>